<evidence type="ECO:0000313" key="3">
    <source>
        <dbReference type="Proteomes" id="UP000217265"/>
    </source>
</evidence>
<feature type="transmembrane region" description="Helical" evidence="1">
    <location>
        <begin position="21"/>
        <end position="45"/>
    </location>
</feature>
<accession>A0A290Q6E5</accession>
<keyword evidence="1" id="KW-0472">Membrane</keyword>
<dbReference type="EMBL" id="CP023344">
    <property type="protein sequence ID" value="ATC64245.1"/>
    <property type="molecule type" value="Genomic_DNA"/>
</dbReference>
<dbReference type="Proteomes" id="UP000217265">
    <property type="component" value="Chromosome"/>
</dbReference>
<reference evidence="2 3" key="1">
    <citation type="submission" date="2017-09" db="EMBL/GenBank/DDBJ databases">
        <title>Complete genome sequence of Verrucomicrobial strain HZ-65, isolated from freshwater.</title>
        <authorList>
            <person name="Choi A."/>
        </authorList>
    </citation>
    <scope>NUCLEOTIDE SEQUENCE [LARGE SCALE GENOMIC DNA]</scope>
    <source>
        <strain evidence="2 3">HZ-65</strain>
    </source>
</reference>
<evidence type="ECO:0000256" key="1">
    <source>
        <dbReference type="SAM" id="Phobius"/>
    </source>
</evidence>
<dbReference type="AlphaFoldDB" id="A0A290Q6E5"/>
<organism evidence="2 3">
    <name type="scientific">Nibricoccus aquaticus</name>
    <dbReference type="NCBI Taxonomy" id="2576891"/>
    <lineage>
        <taxon>Bacteria</taxon>
        <taxon>Pseudomonadati</taxon>
        <taxon>Verrucomicrobiota</taxon>
        <taxon>Opitutia</taxon>
        <taxon>Opitutales</taxon>
        <taxon>Opitutaceae</taxon>
        <taxon>Nibricoccus</taxon>
    </lineage>
</organism>
<dbReference type="KEGG" id="vbh:CMV30_09915"/>
<gene>
    <name evidence="2" type="ORF">CMV30_09915</name>
</gene>
<protein>
    <recommendedName>
        <fullName evidence="4">DUF1328 domain-containing protein</fullName>
    </recommendedName>
</protein>
<evidence type="ECO:0000313" key="2">
    <source>
        <dbReference type="EMBL" id="ATC64245.1"/>
    </source>
</evidence>
<evidence type="ECO:0008006" key="4">
    <source>
        <dbReference type="Google" id="ProtNLM"/>
    </source>
</evidence>
<keyword evidence="1" id="KW-0812">Transmembrane</keyword>
<keyword evidence="3" id="KW-1185">Reference proteome</keyword>
<feature type="transmembrane region" description="Helical" evidence="1">
    <location>
        <begin position="51"/>
        <end position="76"/>
    </location>
</feature>
<sequence>MWIGRNIRVQSETMLNQNLSLFCAMLNWVITLLLLATVAGFFVFAGTGSEIGSLLARIAVAGCSAVAAVMLGVHLWHRTRHTKAG</sequence>
<keyword evidence="1" id="KW-1133">Transmembrane helix</keyword>
<name>A0A290Q6E5_9BACT</name>
<proteinExistence type="predicted"/>